<accession>A0AC35G0G9</accession>
<reference evidence="2" key="1">
    <citation type="submission" date="2022-11" db="UniProtKB">
        <authorList>
            <consortium name="WormBaseParasite"/>
        </authorList>
    </citation>
    <scope>IDENTIFICATION</scope>
</reference>
<organism evidence="1 2">
    <name type="scientific">Panagrolaimus sp. PS1159</name>
    <dbReference type="NCBI Taxonomy" id="55785"/>
    <lineage>
        <taxon>Eukaryota</taxon>
        <taxon>Metazoa</taxon>
        <taxon>Ecdysozoa</taxon>
        <taxon>Nematoda</taxon>
        <taxon>Chromadorea</taxon>
        <taxon>Rhabditida</taxon>
        <taxon>Tylenchina</taxon>
        <taxon>Panagrolaimomorpha</taxon>
        <taxon>Panagrolaimoidea</taxon>
        <taxon>Panagrolaimidae</taxon>
        <taxon>Panagrolaimus</taxon>
    </lineage>
</organism>
<evidence type="ECO:0000313" key="1">
    <source>
        <dbReference type="Proteomes" id="UP000887580"/>
    </source>
</evidence>
<name>A0AC35G0G9_9BILA</name>
<sequence length="193" mass="22150">MFKNLEHEDETSSSADEEHILFITQFIKIQNEYREKHGAPELELSEELTEQAQKWAEKLAARQHVAYCELPGIGENITFFPANMSPKDIVDYWYNEHRKYEYETPGWQPGTNYFTQIIWRSTKEIGIGRKIVASDDSINGCGFKVSSKHSQNNSSNHNQSNEKQIIVAFYRPAGNNNRAGQFAANVQKPINGH</sequence>
<dbReference type="WBParaSite" id="PS1159_v2.g22555.t1">
    <property type="protein sequence ID" value="PS1159_v2.g22555.t1"/>
    <property type="gene ID" value="PS1159_v2.g22555"/>
</dbReference>
<dbReference type="Proteomes" id="UP000887580">
    <property type="component" value="Unplaced"/>
</dbReference>
<protein>
    <submittedName>
        <fullName evidence="2">SCP domain-containing protein</fullName>
    </submittedName>
</protein>
<evidence type="ECO:0000313" key="2">
    <source>
        <dbReference type="WBParaSite" id="PS1159_v2.g22555.t1"/>
    </source>
</evidence>
<proteinExistence type="predicted"/>